<accession>A0A327MPH2</accession>
<sequence>MRSDIQFATKDQIVVAAMQSVNLRSSAIRTLKPVSSGFSSLAGLQFRIQVAERELTFEGGCMDGRDVREDIANT</sequence>
<gene>
    <name evidence="1" type="ORF">DOZ80_25305</name>
</gene>
<dbReference type="AlphaFoldDB" id="A0A327MPH2"/>
<reference evidence="1 2" key="1">
    <citation type="submission" date="2018-06" db="EMBL/GenBank/DDBJ databases">
        <authorList>
            <person name="Zhirakovskaya E."/>
        </authorList>
    </citation>
    <scope>NUCLEOTIDE SEQUENCE [LARGE SCALE GENOMIC DNA]</scope>
    <source>
        <strain evidence="1 2">LY3</strain>
    </source>
</reference>
<protein>
    <submittedName>
        <fullName evidence="1">Uncharacterized protein</fullName>
    </submittedName>
</protein>
<dbReference type="EMBL" id="QLIN01000014">
    <property type="protein sequence ID" value="RAI64787.1"/>
    <property type="molecule type" value="Genomic_DNA"/>
</dbReference>
<name>A0A327MPH2_PSEFL</name>
<organism evidence="1 2">
    <name type="scientific">Pseudomonas fluorescens</name>
    <dbReference type="NCBI Taxonomy" id="294"/>
    <lineage>
        <taxon>Bacteria</taxon>
        <taxon>Pseudomonadati</taxon>
        <taxon>Pseudomonadota</taxon>
        <taxon>Gammaproteobacteria</taxon>
        <taxon>Pseudomonadales</taxon>
        <taxon>Pseudomonadaceae</taxon>
        <taxon>Pseudomonas</taxon>
    </lineage>
</organism>
<evidence type="ECO:0000313" key="2">
    <source>
        <dbReference type="Proteomes" id="UP000249493"/>
    </source>
</evidence>
<evidence type="ECO:0000313" key="1">
    <source>
        <dbReference type="EMBL" id="RAI64787.1"/>
    </source>
</evidence>
<dbReference type="Proteomes" id="UP000249493">
    <property type="component" value="Unassembled WGS sequence"/>
</dbReference>
<comment type="caution">
    <text evidence="1">The sequence shown here is derived from an EMBL/GenBank/DDBJ whole genome shotgun (WGS) entry which is preliminary data.</text>
</comment>
<proteinExistence type="predicted"/>